<keyword evidence="11" id="KW-0175">Coiled coil</keyword>
<evidence type="ECO:0000256" key="10">
    <source>
        <dbReference type="ARBA" id="ARBA00023237"/>
    </source>
</evidence>
<keyword evidence="10" id="KW-0998">Cell outer membrane</keyword>
<keyword evidence="6" id="KW-0812">Transmembrane</keyword>
<evidence type="ECO:0000256" key="8">
    <source>
        <dbReference type="ARBA" id="ARBA00022927"/>
    </source>
</evidence>
<keyword evidence="16" id="KW-1185">Reference proteome</keyword>
<dbReference type="InterPro" id="IPR008640">
    <property type="entry name" value="Adhesin_Head_dom"/>
</dbReference>
<evidence type="ECO:0000256" key="4">
    <source>
        <dbReference type="ARBA" id="ARBA00022448"/>
    </source>
</evidence>
<dbReference type="InterPro" id="IPR005594">
    <property type="entry name" value="YadA_C"/>
</dbReference>
<protein>
    <submittedName>
        <fullName evidence="15">YadA-like family protein</fullName>
    </submittedName>
</protein>
<dbReference type="InterPro" id="IPR008635">
    <property type="entry name" value="Coiled_stalk_dom"/>
</dbReference>
<accession>A0ABS2GK37</accession>
<organism evidence="15 16">
    <name type="scientific">Veillonella magna</name>
    <dbReference type="NCBI Taxonomy" id="464322"/>
    <lineage>
        <taxon>Bacteria</taxon>
        <taxon>Bacillati</taxon>
        <taxon>Bacillota</taxon>
        <taxon>Negativicutes</taxon>
        <taxon>Veillonellales</taxon>
        <taxon>Veillonellaceae</taxon>
        <taxon>Veillonella</taxon>
    </lineage>
</organism>
<sequence>MSLVLGVSGFVSSQVQAVNYTAADNRININTKWDSKATATGEQSVAVGGLATATGKQSVAVGDMATAGADYTIAVGHNAQAKSEGEVVVGQAAGSLATHQNYSLILGTHAGQKANGTSNENKSNGYNLYMGYWAGYSSSGGRNTFIGAQNAGSEAVGDLNIGIGQASLLRAKGNENTAVGAYSGQDVTGNDNSAVGTSAGKVVTGSYNSSLGILAGSNVEGNENTALGSVSGTHVVGDYNMSLGTESAYNVHGNSNLLIGRRAGTATKIVEGDGETYEDYDAEATPVTGDRNIIVGESAGVSLVGSDNIVMGTNAGIGMNANQSIAIGSETVANHDDVVALGNHIQTTAAHSVFLGDGAAYVSESNRTKGIATDHTNMMIDGSSYAIAGGSEVVGVMSVGSDTTTRRIQNVAPGLVGPDSTDAVNGSQLYAVTKSMGENIHNLRQESRRGDAMNAALAALKPVAYNPAEPTQIMAGIGNYRGESAVALGAAHYVNGRTMINGGVAFSGDSRIMANLGLTWRIGQGEVPEDIGADNDKIVLALNTRVDSLEKVVDKQNSIIQQQTAKMDAQQQRIEQQQVQIDKLLALLQTK</sequence>
<feature type="domain" description="Trimeric autotransporter adhesin YadA-like head" evidence="13">
    <location>
        <begin position="36"/>
        <end position="49"/>
    </location>
</feature>
<evidence type="ECO:0000259" key="14">
    <source>
        <dbReference type="Pfam" id="PF05662"/>
    </source>
</evidence>
<evidence type="ECO:0000256" key="1">
    <source>
        <dbReference type="ARBA" id="ARBA00004241"/>
    </source>
</evidence>
<evidence type="ECO:0000256" key="3">
    <source>
        <dbReference type="ARBA" id="ARBA00005848"/>
    </source>
</evidence>
<dbReference type="EMBL" id="JACJLA010000027">
    <property type="protein sequence ID" value="MBM6913618.1"/>
    <property type="molecule type" value="Genomic_DNA"/>
</dbReference>
<keyword evidence="7" id="KW-0732">Signal</keyword>
<keyword evidence="8" id="KW-0653">Protein transport</keyword>
<feature type="domain" description="Trimeric autotransporter adhesin YadA-like stalk" evidence="14">
    <location>
        <begin position="407"/>
        <end position="449"/>
    </location>
</feature>
<gene>
    <name evidence="15" type="ORF">H6A01_09855</name>
</gene>
<dbReference type="Pfam" id="PF05658">
    <property type="entry name" value="YadA_head"/>
    <property type="match status" value="3"/>
</dbReference>
<dbReference type="Proteomes" id="UP000707138">
    <property type="component" value="Unassembled WGS sequence"/>
</dbReference>
<dbReference type="InterPro" id="IPR011049">
    <property type="entry name" value="Serralysin-like_metalloprot_C"/>
</dbReference>
<reference evidence="15 16" key="1">
    <citation type="journal article" date="2021" name="Sci. Rep.">
        <title>The distribution of antibiotic resistance genes in chicken gut microbiota commensals.</title>
        <authorList>
            <person name="Juricova H."/>
            <person name="Matiasovicova J."/>
            <person name="Kubasova T."/>
            <person name="Cejkova D."/>
            <person name="Rychlik I."/>
        </authorList>
    </citation>
    <scope>NUCLEOTIDE SEQUENCE [LARGE SCALE GENOMIC DNA]</scope>
    <source>
        <strain evidence="15 16">An537</strain>
    </source>
</reference>
<evidence type="ECO:0000256" key="2">
    <source>
        <dbReference type="ARBA" id="ARBA00004442"/>
    </source>
</evidence>
<name>A0ABS2GK37_9FIRM</name>
<evidence type="ECO:0000256" key="7">
    <source>
        <dbReference type="ARBA" id="ARBA00022729"/>
    </source>
</evidence>
<evidence type="ECO:0000313" key="16">
    <source>
        <dbReference type="Proteomes" id="UP000707138"/>
    </source>
</evidence>
<dbReference type="Pfam" id="PF03895">
    <property type="entry name" value="YadA_anchor"/>
    <property type="match status" value="1"/>
</dbReference>
<evidence type="ECO:0000256" key="6">
    <source>
        <dbReference type="ARBA" id="ARBA00022692"/>
    </source>
</evidence>
<comment type="subcellular location">
    <subcellularLocation>
        <location evidence="2">Cell outer membrane</location>
    </subcellularLocation>
    <subcellularLocation>
        <location evidence="1">Cell surface</location>
    </subcellularLocation>
</comment>
<dbReference type="Gene3D" id="3.30.1300.30">
    <property type="entry name" value="GSPII I/J protein-like"/>
    <property type="match status" value="1"/>
</dbReference>
<dbReference type="SUPFAM" id="SSF101967">
    <property type="entry name" value="Adhesin YadA, collagen-binding domain"/>
    <property type="match status" value="1"/>
</dbReference>
<evidence type="ECO:0000259" key="12">
    <source>
        <dbReference type="Pfam" id="PF03895"/>
    </source>
</evidence>
<comment type="caution">
    <text evidence="15">The sequence shown here is derived from an EMBL/GenBank/DDBJ whole genome shotgun (WGS) entry which is preliminary data.</text>
</comment>
<evidence type="ECO:0000256" key="5">
    <source>
        <dbReference type="ARBA" id="ARBA00022452"/>
    </source>
</evidence>
<evidence type="ECO:0000256" key="9">
    <source>
        <dbReference type="ARBA" id="ARBA00023136"/>
    </source>
</evidence>
<feature type="domain" description="Trimeric autotransporter adhesin YadA-like C-terminal membrane anchor" evidence="12">
    <location>
        <begin position="464"/>
        <end position="520"/>
    </location>
</feature>
<dbReference type="Gene3D" id="2.150.10.10">
    <property type="entry name" value="Serralysin-like metalloprotease, C-terminal"/>
    <property type="match status" value="2"/>
</dbReference>
<keyword evidence="4" id="KW-0813">Transport</keyword>
<dbReference type="Pfam" id="PF05662">
    <property type="entry name" value="YadA_stalk"/>
    <property type="match status" value="1"/>
</dbReference>
<keyword evidence="9" id="KW-0472">Membrane</keyword>
<dbReference type="SUPFAM" id="SSF54523">
    <property type="entry name" value="Pili subunits"/>
    <property type="match status" value="1"/>
</dbReference>
<feature type="domain" description="Trimeric autotransporter adhesin YadA-like head" evidence="13">
    <location>
        <begin position="53"/>
        <end position="79"/>
    </location>
</feature>
<proteinExistence type="inferred from homology"/>
<evidence type="ECO:0000259" key="13">
    <source>
        <dbReference type="Pfam" id="PF05658"/>
    </source>
</evidence>
<evidence type="ECO:0000256" key="11">
    <source>
        <dbReference type="SAM" id="Coils"/>
    </source>
</evidence>
<dbReference type="RefSeq" id="WP_205088471.1">
    <property type="nucleotide sequence ID" value="NZ_JACJLA010000027.1"/>
</dbReference>
<keyword evidence="5" id="KW-1134">Transmembrane beta strand</keyword>
<dbReference type="InterPro" id="IPR045584">
    <property type="entry name" value="Pilin-like"/>
</dbReference>
<comment type="similarity">
    <text evidence="3">Belongs to the autotransporter-2 (AT-2) (TC 1.B.40) family.</text>
</comment>
<evidence type="ECO:0000313" key="15">
    <source>
        <dbReference type="EMBL" id="MBM6913618.1"/>
    </source>
</evidence>
<feature type="coiled-coil region" evidence="11">
    <location>
        <begin position="560"/>
        <end position="587"/>
    </location>
</feature>
<feature type="domain" description="Trimeric autotransporter adhesin YadA-like head" evidence="13">
    <location>
        <begin position="322"/>
        <end position="343"/>
    </location>
</feature>